<organism evidence="2 3">
    <name type="scientific">Phytophthora oleae</name>
    <dbReference type="NCBI Taxonomy" id="2107226"/>
    <lineage>
        <taxon>Eukaryota</taxon>
        <taxon>Sar</taxon>
        <taxon>Stramenopiles</taxon>
        <taxon>Oomycota</taxon>
        <taxon>Peronosporomycetes</taxon>
        <taxon>Peronosporales</taxon>
        <taxon>Peronosporaceae</taxon>
        <taxon>Phytophthora</taxon>
    </lineage>
</organism>
<comment type="caution">
    <text evidence="2">The sequence shown here is derived from an EMBL/GenBank/DDBJ whole genome shotgun (WGS) entry which is preliminary data.</text>
</comment>
<reference evidence="2 3" key="1">
    <citation type="submission" date="2024-09" db="EMBL/GenBank/DDBJ databases">
        <title>Genome sequencing and assembly of Phytophthora oleae, isolate VK10A, causative agent of rot of olive drupes.</title>
        <authorList>
            <person name="Conti Taguali S."/>
            <person name="Riolo M."/>
            <person name="La Spada F."/>
            <person name="Cacciola S.O."/>
            <person name="Dionisio G."/>
        </authorList>
    </citation>
    <scope>NUCLEOTIDE SEQUENCE [LARGE SCALE GENOMIC DNA]</scope>
    <source>
        <strain evidence="2 3">VK10A</strain>
    </source>
</reference>
<evidence type="ECO:0000313" key="2">
    <source>
        <dbReference type="EMBL" id="KAL3656935.1"/>
    </source>
</evidence>
<evidence type="ECO:0000313" key="1">
    <source>
        <dbReference type="EMBL" id="KAL3656932.1"/>
    </source>
</evidence>
<dbReference type="EMBL" id="JBIMZQ010000071">
    <property type="protein sequence ID" value="KAL3656932.1"/>
    <property type="molecule type" value="Genomic_DNA"/>
</dbReference>
<proteinExistence type="predicted"/>
<gene>
    <name evidence="1" type="ORF">V7S43_018137</name>
    <name evidence="2" type="ORF">V7S43_018140</name>
</gene>
<name>A0ABD3EV87_9STRA</name>
<dbReference type="AlphaFoldDB" id="A0ABD3EV87"/>
<protein>
    <submittedName>
        <fullName evidence="2">Uncharacterized protein</fullName>
    </submittedName>
</protein>
<evidence type="ECO:0000313" key="3">
    <source>
        <dbReference type="Proteomes" id="UP001632037"/>
    </source>
</evidence>
<keyword evidence="3" id="KW-1185">Reference proteome</keyword>
<dbReference type="EMBL" id="JBIMZQ010000071">
    <property type="protein sequence ID" value="KAL3656935.1"/>
    <property type="molecule type" value="Genomic_DNA"/>
</dbReference>
<sequence length="81" mass="8415">MGAAAADTCIHAHMAASLLALPASSAPVSVARYAARLTKVDSRHATVSGYELQCSVALNIEQGARVQQLHGAHGPYSSRED</sequence>
<accession>A0ABD3EV87</accession>
<dbReference type="Proteomes" id="UP001632037">
    <property type="component" value="Unassembled WGS sequence"/>
</dbReference>